<dbReference type="RefSeq" id="XP_007838450.1">
    <property type="nucleotide sequence ID" value="XM_007840259.1"/>
</dbReference>
<dbReference type="GeneID" id="19276691"/>
<proteinExistence type="predicted"/>
<keyword evidence="3" id="KW-1185">Reference proteome</keyword>
<evidence type="ECO:0000313" key="3">
    <source>
        <dbReference type="Proteomes" id="UP000030651"/>
    </source>
</evidence>
<evidence type="ECO:0008006" key="4">
    <source>
        <dbReference type="Google" id="ProtNLM"/>
    </source>
</evidence>
<dbReference type="STRING" id="1229662.W3WTY1"/>
<evidence type="ECO:0000256" key="1">
    <source>
        <dbReference type="SAM" id="MobiDB-lite"/>
    </source>
</evidence>
<dbReference type="Proteomes" id="UP000030651">
    <property type="component" value="Unassembled WGS sequence"/>
</dbReference>
<feature type="compositionally biased region" description="Polar residues" evidence="1">
    <location>
        <begin position="48"/>
        <end position="71"/>
    </location>
</feature>
<sequence length="557" mass="63830">MGGTRKKWVDSWESHLPEPLRDSPDKKPASDHQSTLETTHIPQPPSDTPLTKENTTPSDATATKVSKQSLRGTAAHSQAVDKEPDQQQCTADNTPSHMHSTLMGSQKAINANERSSTVPKKEGIIEATPMAKTRPVMTPSHSVANSFISPHYSPVSVKDVRGQEPKNAIDMHNWNETRRPRQRRDWDSDSICSSVWTELNDKVTFTDAGTTLHEHTTAWLSRVPLVEKNLLPVTNDSVCENQVIDANTGELMEPIEAPYTKTRREIDRSRRNLHDKLCIQTSAHSSEERLRDIRRRDEERREKEKRIEHARQVRAQEDAQAKKKNPFLCREPAHIRPAQLDDMGDICRIYAEEVCNGWRALDQVPLGIESFQEHFRLCRKDNIPFLVAMSGYRNPHIPVTEQKHRVLGFAFLDIASRGLFGSAESNGKHSGRLYFMVDSRVRYNRIATALLDRMLIITTRGYLANESSYQWLNPDNDPAYNAEGRTPRQWRTLQLEIYLKNLGTEAETKNGQEYGWIRDWLQVEFQFFESSFTSNYGFADRRGDTTLDRLVLERRCS</sequence>
<dbReference type="Gene3D" id="3.40.630.30">
    <property type="match status" value="1"/>
</dbReference>
<dbReference type="eggNOG" id="ENOG502SV8I">
    <property type="taxonomic scope" value="Eukaryota"/>
</dbReference>
<feature type="region of interest" description="Disordered" evidence="1">
    <location>
        <begin position="1"/>
        <end position="138"/>
    </location>
</feature>
<dbReference type="AlphaFoldDB" id="W3WTY1"/>
<reference evidence="3" key="1">
    <citation type="journal article" date="2015" name="BMC Genomics">
        <title>Genomic and transcriptomic analysis of the endophytic fungus Pestalotiopsis fici reveals its lifestyle and high potential for synthesis of natural products.</title>
        <authorList>
            <person name="Wang X."/>
            <person name="Zhang X."/>
            <person name="Liu L."/>
            <person name="Xiang M."/>
            <person name="Wang W."/>
            <person name="Sun X."/>
            <person name="Che Y."/>
            <person name="Guo L."/>
            <person name="Liu G."/>
            <person name="Guo L."/>
            <person name="Wang C."/>
            <person name="Yin W.B."/>
            <person name="Stadler M."/>
            <person name="Zhang X."/>
            <person name="Liu X."/>
        </authorList>
    </citation>
    <scope>NUCLEOTIDE SEQUENCE [LARGE SCALE GENOMIC DNA]</scope>
    <source>
        <strain evidence="3">W106-1 / CGMCC3.15140</strain>
    </source>
</reference>
<feature type="compositionally biased region" description="Basic and acidic residues" evidence="1">
    <location>
        <begin position="7"/>
        <end position="30"/>
    </location>
</feature>
<feature type="compositionally biased region" description="Polar residues" evidence="1">
    <location>
        <begin position="86"/>
        <end position="118"/>
    </location>
</feature>
<accession>W3WTY1</accession>
<dbReference type="SUPFAM" id="SSF55729">
    <property type="entry name" value="Acyl-CoA N-acyltransferases (Nat)"/>
    <property type="match status" value="1"/>
</dbReference>
<dbReference type="InParanoid" id="W3WTY1"/>
<name>W3WTY1_PESFW</name>
<feature type="compositionally biased region" description="Polar residues" evidence="1">
    <location>
        <begin position="31"/>
        <end position="41"/>
    </location>
</feature>
<dbReference type="KEGG" id="pfy:PFICI_11678"/>
<dbReference type="InterPro" id="IPR016181">
    <property type="entry name" value="Acyl_CoA_acyltransferase"/>
</dbReference>
<feature type="region of interest" description="Disordered" evidence="1">
    <location>
        <begin position="297"/>
        <end position="317"/>
    </location>
</feature>
<dbReference type="HOGENOM" id="CLU_489244_0_0_1"/>
<protein>
    <recommendedName>
        <fullName evidence="4">N-acetyltransferase domain-containing protein</fullName>
    </recommendedName>
</protein>
<dbReference type="EMBL" id="KI912117">
    <property type="protein sequence ID" value="ETS76291.1"/>
    <property type="molecule type" value="Genomic_DNA"/>
</dbReference>
<organism evidence="2 3">
    <name type="scientific">Pestalotiopsis fici (strain W106-1 / CGMCC3.15140)</name>
    <dbReference type="NCBI Taxonomy" id="1229662"/>
    <lineage>
        <taxon>Eukaryota</taxon>
        <taxon>Fungi</taxon>
        <taxon>Dikarya</taxon>
        <taxon>Ascomycota</taxon>
        <taxon>Pezizomycotina</taxon>
        <taxon>Sordariomycetes</taxon>
        <taxon>Xylariomycetidae</taxon>
        <taxon>Amphisphaeriales</taxon>
        <taxon>Sporocadaceae</taxon>
        <taxon>Pestalotiopsis</taxon>
    </lineage>
</organism>
<dbReference type="OrthoDB" id="2129362at2759"/>
<gene>
    <name evidence="2" type="ORF">PFICI_11678</name>
</gene>
<evidence type="ECO:0000313" key="2">
    <source>
        <dbReference type="EMBL" id="ETS76291.1"/>
    </source>
</evidence>